<evidence type="ECO:0000256" key="6">
    <source>
        <dbReference type="ARBA" id="ARBA00023136"/>
    </source>
</evidence>
<name>A0A837D4R5_9PSEU</name>
<evidence type="ECO:0000256" key="4">
    <source>
        <dbReference type="ARBA" id="ARBA00022692"/>
    </source>
</evidence>
<evidence type="ECO:0000313" key="9">
    <source>
        <dbReference type="EMBL" id="KHF42657.1"/>
    </source>
</evidence>
<keyword evidence="4 7" id="KW-0812">Transmembrane</keyword>
<feature type="transmembrane region" description="Helical" evidence="7">
    <location>
        <begin position="97"/>
        <end position="122"/>
    </location>
</feature>
<protein>
    <submittedName>
        <fullName evidence="9">Cation transporter</fullName>
    </submittedName>
</protein>
<comment type="similarity">
    <text evidence="2">Belongs to the CPA3 antiporters (TC 2.A.63) subunit B family.</text>
</comment>
<comment type="subcellular location">
    <subcellularLocation>
        <location evidence="1">Cell membrane</location>
        <topology evidence="1">Multi-pass membrane protein</topology>
    </subcellularLocation>
</comment>
<comment type="caution">
    <text evidence="9">The sequence shown here is derived from an EMBL/GenBank/DDBJ whole genome shotgun (WGS) entry which is preliminary data.</text>
</comment>
<dbReference type="PANTHER" id="PTHR33932">
    <property type="entry name" value="NA(+)/H(+) ANTIPORTER SUBUNIT B"/>
    <property type="match status" value="1"/>
</dbReference>
<evidence type="ECO:0000259" key="8">
    <source>
        <dbReference type="Pfam" id="PF04039"/>
    </source>
</evidence>
<gene>
    <name evidence="9" type="ORF">MINT15_28590</name>
</gene>
<feature type="transmembrane region" description="Helical" evidence="7">
    <location>
        <begin position="37"/>
        <end position="59"/>
    </location>
</feature>
<keyword evidence="3" id="KW-1003">Cell membrane</keyword>
<evidence type="ECO:0000256" key="3">
    <source>
        <dbReference type="ARBA" id="ARBA00022475"/>
    </source>
</evidence>
<dbReference type="RefSeq" id="WP_015785830.1">
    <property type="nucleotide sequence ID" value="NZ_CALJZO010000120.1"/>
</dbReference>
<dbReference type="PANTHER" id="PTHR33932:SF4">
    <property type="entry name" value="NA(+)_H(+) ANTIPORTER SUBUNIT B"/>
    <property type="match status" value="1"/>
</dbReference>
<dbReference type="AlphaFoldDB" id="A0A837D4R5"/>
<proteinExistence type="inferred from homology"/>
<dbReference type="OrthoDB" id="3436314at2"/>
<keyword evidence="5 7" id="KW-1133">Transmembrane helix</keyword>
<dbReference type="InterPro" id="IPR050622">
    <property type="entry name" value="CPA3_antiporter_subunitB"/>
</dbReference>
<feature type="transmembrane region" description="Helical" evidence="7">
    <location>
        <begin position="65"/>
        <end position="85"/>
    </location>
</feature>
<evidence type="ECO:0000256" key="2">
    <source>
        <dbReference type="ARBA" id="ARBA00009425"/>
    </source>
</evidence>
<dbReference type="InterPro" id="IPR007182">
    <property type="entry name" value="MnhB"/>
</dbReference>
<keyword evidence="6 7" id="KW-0472">Membrane</keyword>
<evidence type="ECO:0000313" key="10">
    <source>
        <dbReference type="Proteomes" id="UP000030848"/>
    </source>
</evidence>
<dbReference type="OMA" id="HPGFLMP"/>
<evidence type="ECO:0000256" key="1">
    <source>
        <dbReference type="ARBA" id="ARBA00004651"/>
    </source>
</evidence>
<organism evidence="9 10">
    <name type="scientific">Saccharomonospora viridis</name>
    <dbReference type="NCBI Taxonomy" id="1852"/>
    <lineage>
        <taxon>Bacteria</taxon>
        <taxon>Bacillati</taxon>
        <taxon>Actinomycetota</taxon>
        <taxon>Actinomycetes</taxon>
        <taxon>Pseudonocardiales</taxon>
        <taxon>Pseudonocardiaceae</taxon>
        <taxon>Saccharomonospora</taxon>
    </lineage>
</organism>
<dbReference type="Proteomes" id="UP000030848">
    <property type="component" value="Unassembled WGS sequence"/>
</dbReference>
<dbReference type="GO" id="GO:0005886">
    <property type="term" value="C:plasma membrane"/>
    <property type="evidence" value="ECO:0007669"/>
    <property type="project" value="UniProtKB-SubCell"/>
</dbReference>
<dbReference type="EMBL" id="JRZE01000006">
    <property type="protein sequence ID" value="KHF42657.1"/>
    <property type="molecule type" value="Genomic_DNA"/>
</dbReference>
<accession>A0A837D4R5</accession>
<reference evidence="9 10" key="1">
    <citation type="submission" date="2014-10" db="EMBL/GenBank/DDBJ databases">
        <title>Genome sequence of Micropolyspora internatus JCM3315.</title>
        <authorList>
            <person name="Shin S.-K."/>
            <person name="Yi H."/>
        </authorList>
    </citation>
    <scope>NUCLEOTIDE SEQUENCE [LARGE SCALE GENOMIC DNA]</scope>
    <source>
        <strain evidence="9 10">JCM 3315</strain>
    </source>
</reference>
<evidence type="ECO:0000256" key="7">
    <source>
        <dbReference type="SAM" id="Phobius"/>
    </source>
</evidence>
<feature type="domain" description="Na+/H+ antiporter MnhB subunit-related protein" evidence="8">
    <location>
        <begin position="39"/>
        <end position="161"/>
    </location>
</feature>
<sequence>MKGSQTGAAQQWWDTRDRPHENWLVRKGEENRWPRSLLLEVCLRVVFPTVLLVAVYLLFAGHTRAGGGFSAGLVAGLAFVLRYVAGGSVTGLRESRVQPPVVIGIGLVLVVASAIVPTWFGLPVLASAVWTVEAPLFGTLEVASSLAFDTGVFLLIVGVVLNLLRTLGEGIQLGELESELNDQHPGDAST</sequence>
<dbReference type="Pfam" id="PF04039">
    <property type="entry name" value="MnhB"/>
    <property type="match status" value="1"/>
</dbReference>
<feature type="transmembrane region" description="Helical" evidence="7">
    <location>
        <begin position="142"/>
        <end position="164"/>
    </location>
</feature>
<evidence type="ECO:0000256" key="5">
    <source>
        <dbReference type="ARBA" id="ARBA00022989"/>
    </source>
</evidence>